<organism evidence="2 3">
    <name type="scientific">Penicillium brevicompactum</name>
    <dbReference type="NCBI Taxonomy" id="5074"/>
    <lineage>
        <taxon>Eukaryota</taxon>
        <taxon>Fungi</taxon>
        <taxon>Dikarya</taxon>
        <taxon>Ascomycota</taxon>
        <taxon>Pezizomycotina</taxon>
        <taxon>Eurotiomycetes</taxon>
        <taxon>Eurotiomycetidae</taxon>
        <taxon>Eurotiales</taxon>
        <taxon>Aspergillaceae</taxon>
        <taxon>Penicillium</taxon>
    </lineage>
</organism>
<accession>A0A9W9RY39</accession>
<feature type="region of interest" description="Disordered" evidence="1">
    <location>
        <begin position="218"/>
        <end position="330"/>
    </location>
</feature>
<feature type="compositionally biased region" description="Polar residues" evidence="1">
    <location>
        <begin position="245"/>
        <end position="278"/>
    </location>
</feature>
<proteinExistence type="predicted"/>
<dbReference type="AlphaFoldDB" id="A0A9W9RY39"/>
<gene>
    <name evidence="2" type="ORF">N7541_001115</name>
</gene>
<sequence>MPSNKSFPAILHVRDFIENVEPDPTRPGKGLSIQLRVSLNIPSQDIQSDDVEQHEIPTLIRFFNEGNRPDLYQPNAFVYSSGSFLTTSSDDEGFHIVLHAHNLDCHPGNQEDTASYFMHCPGAAQPIVTFLGVVLERGGQLNDGPTLLHYRLQTTVYNTSTRTHHTFPITAYFKNGQRWANFPPLNANAHVFLTGRIFGLTKESCQLAIITDDIHFLPASTHHHPPTPSSTTGKRKRVDRWSQRAGPTTPTKSDATPRNESSLNDQQYSEPTVTNTQGDGDEESTQITWPDTPDETNTLPRSSTPTPERRSQRPRKTSYADILAQSKYSN</sequence>
<feature type="compositionally biased region" description="Polar residues" evidence="1">
    <location>
        <begin position="285"/>
        <end position="306"/>
    </location>
</feature>
<protein>
    <submittedName>
        <fullName evidence="2">Uncharacterized protein</fullName>
    </submittedName>
</protein>
<evidence type="ECO:0000313" key="2">
    <source>
        <dbReference type="EMBL" id="KAJ5367174.1"/>
    </source>
</evidence>
<name>A0A9W9RY39_PENBR</name>
<reference evidence="2" key="1">
    <citation type="submission" date="2022-12" db="EMBL/GenBank/DDBJ databases">
        <authorList>
            <person name="Petersen C."/>
        </authorList>
    </citation>
    <scope>NUCLEOTIDE SEQUENCE</scope>
    <source>
        <strain evidence="2">IBT 35675</strain>
    </source>
</reference>
<dbReference type="EMBL" id="JAPZBR010000001">
    <property type="protein sequence ID" value="KAJ5367174.1"/>
    <property type="molecule type" value="Genomic_DNA"/>
</dbReference>
<evidence type="ECO:0000313" key="3">
    <source>
        <dbReference type="Proteomes" id="UP001148299"/>
    </source>
</evidence>
<dbReference type="Proteomes" id="UP001148299">
    <property type="component" value="Unassembled WGS sequence"/>
</dbReference>
<reference evidence="2" key="2">
    <citation type="journal article" date="2023" name="IMA Fungus">
        <title>Comparative genomic study of the Penicillium genus elucidates a diverse pangenome and 15 lateral gene transfer events.</title>
        <authorList>
            <person name="Petersen C."/>
            <person name="Sorensen T."/>
            <person name="Nielsen M.R."/>
            <person name="Sondergaard T.E."/>
            <person name="Sorensen J.L."/>
            <person name="Fitzpatrick D.A."/>
            <person name="Frisvad J.C."/>
            <person name="Nielsen K.L."/>
        </authorList>
    </citation>
    <scope>NUCLEOTIDE SEQUENCE</scope>
    <source>
        <strain evidence="2">IBT 35675</strain>
    </source>
</reference>
<comment type="caution">
    <text evidence="2">The sequence shown here is derived from an EMBL/GenBank/DDBJ whole genome shotgun (WGS) entry which is preliminary data.</text>
</comment>
<keyword evidence="3" id="KW-1185">Reference proteome</keyword>
<evidence type="ECO:0000256" key="1">
    <source>
        <dbReference type="SAM" id="MobiDB-lite"/>
    </source>
</evidence>